<protein>
    <submittedName>
        <fullName evidence="2">Transmembrane protein</fullName>
    </submittedName>
</protein>
<organism evidence="2 3">
    <name type="scientific">Pseudolycoriella hygida</name>
    <dbReference type="NCBI Taxonomy" id="35572"/>
    <lineage>
        <taxon>Eukaryota</taxon>
        <taxon>Metazoa</taxon>
        <taxon>Ecdysozoa</taxon>
        <taxon>Arthropoda</taxon>
        <taxon>Hexapoda</taxon>
        <taxon>Insecta</taxon>
        <taxon>Pterygota</taxon>
        <taxon>Neoptera</taxon>
        <taxon>Endopterygota</taxon>
        <taxon>Diptera</taxon>
        <taxon>Nematocera</taxon>
        <taxon>Sciaroidea</taxon>
        <taxon>Sciaridae</taxon>
        <taxon>Pseudolycoriella</taxon>
    </lineage>
</organism>
<sequence>MVISSYIPAVITTNFLCLFSNYFGKIYISTLMYFQNFFGTLFYIKFMHPKVASTYGNVLLMVNLEALLREGRTTFWRTLRDSKLMQTIVYMGCSAIVLDTLSKMPSNIFWFINPRIKEKKENPKHPKFVKSPIMDCISSNFNNCEHTSSCDWYIFEGSMKMFLALLGIESARVILTSYKSIFTHSTRPSQLIRIFINRMNLRFVAMVSSYTAIFKTLQCLQNRLQETPSAYANLISGFLSGSVYWINADWSILCHGLSAAIQLAFQNYFLKWLKPKNKSMAHYVANFPWAKAFYTMTIGYAFHLSILYPSLCSKLLIRISDMASGYRFKEYRRNTLEALCATAIKTFVENVTEKRLLCSQIYHPGESCLEASLFVLKKSWKCCAIFHGPIFLLALVKHRTNWKELKNSFRHYVNMVLASYIPAVVTTNFSCLFSNYFGKIYISTLMYFQNFVGTLFFIKFMQPKVASTYANVLLMVNLEALLREGRTTFWRTLRDSKLMQTIVYMGCSAIVLDTLSKMPSNIFWFINPRIKEKKENPKHPKFVKSPIMDCISSNFNNCEHTSSCDWYIFEGSMKMFLALLGIESARVILTSYKSIFTHSTRPSQLLRIFINRMNPRFMAMVSSYTAIFKTLQCLQNRLQETPSAYANLISGFLSGSVYWINADWSILCHGLSAAIQSAFQNYFLKWLKPKNKSMAHYVANFPWAK</sequence>
<name>A0A9Q0MWI0_9DIPT</name>
<accession>A0A9Q0MWI0</accession>
<keyword evidence="1" id="KW-0472">Membrane</keyword>
<gene>
    <name evidence="2" type="primary">tmem135_0</name>
    <name evidence="2" type="ORF">Bhyg_11219</name>
</gene>
<dbReference type="EMBL" id="WJQU01000003">
    <property type="protein sequence ID" value="KAJ6638484.1"/>
    <property type="molecule type" value="Genomic_DNA"/>
</dbReference>
<keyword evidence="1" id="KW-1133">Transmembrane helix</keyword>
<dbReference type="AlphaFoldDB" id="A0A9Q0MWI0"/>
<comment type="caution">
    <text evidence="2">The sequence shown here is derived from an EMBL/GenBank/DDBJ whole genome shotgun (WGS) entry which is preliminary data.</text>
</comment>
<evidence type="ECO:0000256" key="1">
    <source>
        <dbReference type="SAM" id="Phobius"/>
    </source>
</evidence>
<evidence type="ECO:0000313" key="3">
    <source>
        <dbReference type="Proteomes" id="UP001151699"/>
    </source>
</evidence>
<proteinExistence type="predicted"/>
<dbReference type="OrthoDB" id="291792at2759"/>
<feature type="non-terminal residue" evidence="2">
    <location>
        <position position="705"/>
    </location>
</feature>
<reference evidence="2" key="1">
    <citation type="submission" date="2022-07" db="EMBL/GenBank/DDBJ databases">
        <authorList>
            <person name="Trinca V."/>
            <person name="Uliana J.V.C."/>
            <person name="Torres T.T."/>
            <person name="Ward R.J."/>
            <person name="Monesi N."/>
        </authorList>
    </citation>
    <scope>NUCLEOTIDE SEQUENCE</scope>
    <source>
        <strain evidence="2">HSMRA1968</strain>
        <tissue evidence="2">Whole embryos</tissue>
    </source>
</reference>
<keyword evidence="1 2" id="KW-0812">Transmembrane</keyword>
<dbReference type="Proteomes" id="UP001151699">
    <property type="component" value="Chromosome X"/>
</dbReference>
<evidence type="ECO:0000313" key="2">
    <source>
        <dbReference type="EMBL" id="KAJ6638484.1"/>
    </source>
</evidence>
<feature type="transmembrane region" description="Helical" evidence="1">
    <location>
        <begin position="6"/>
        <end position="23"/>
    </location>
</feature>
<keyword evidence="3" id="KW-1185">Reference proteome</keyword>